<reference evidence="1 2" key="1">
    <citation type="submission" date="2018-11" db="EMBL/GenBank/DDBJ databases">
        <title>Sequencing the genomes of 1000 actinobacteria strains.</title>
        <authorList>
            <person name="Klenk H.-P."/>
        </authorList>
    </citation>
    <scope>NUCLEOTIDE SEQUENCE [LARGE SCALE GENOMIC DNA]</scope>
    <source>
        <strain evidence="1 2">DSM 44254</strain>
    </source>
</reference>
<dbReference type="EMBL" id="RJKE01000001">
    <property type="protein sequence ID" value="ROO88604.1"/>
    <property type="molecule type" value="Genomic_DNA"/>
</dbReference>
<dbReference type="OrthoDB" id="5495835at2"/>
<protein>
    <recommendedName>
        <fullName evidence="3">Thioesterase superfamily protein</fullName>
    </recommendedName>
</protein>
<dbReference type="AlphaFoldDB" id="A0A3N1D4Z7"/>
<evidence type="ECO:0000313" key="1">
    <source>
        <dbReference type="EMBL" id="ROO88604.1"/>
    </source>
</evidence>
<sequence>MAVVIPGRFNGPAASGNGGYSCAVFARAVTGGDRGGAVVTLRTPPPLDTALTVEHDGDGGRILHGGTLVAEAAPSPTGPGAWPVPPAVPPATAREAQRRYRGHEFHPFPGCFVCGPGRPARDGLALEPGAVPGRAATVACAWEPAADLADGAGEIGAPLVWAALDCPGAWTQDLAAHPMVLGRMAAEITALPRAGEPYVVVASSAPPLGRKVLSHTALYDAEGALLASAAATWITIPSGDVPPA</sequence>
<comment type="caution">
    <text evidence="1">The sequence shown here is derived from an EMBL/GenBank/DDBJ whole genome shotgun (WGS) entry which is preliminary data.</text>
</comment>
<dbReference type="Gene3D" id="3.10.129.10">
    <property type="entry name" value="Hotdog Thioesterase"/>
    <property type="match status" value="1"/>
</dbReference>
<evidence type="ECO:0000313" key="2">
    <source>
        <dbReference type="Proteomes" id="UP000272400"/>
    </source>
</evidence>
<dbReference type="InterPro" id="IPR029069">
    <property type="entry name" value="HotDog_dom_sf"/>
</dbReference>
<name>A0A3N1D4Z7_9ACTN</name>
<dbReference type="SUPFAM" id="SSF54637">
    <property type="entry name" value="Thioesterase/thiol ester dehydrase-isomerase"/>
    <property type="match status" value="1"/>
</dbReference>
<proteinExistence type="predicted"/>
<evidence type="ECO:0008006" key="3">
    <source>
        <dbReference type="Google" id="ProtNLM"/>
    </source>
</evidence>
<dbReference type="Proteomes" id="UP000272400">
    <property type="component" value="Unassembled WGS sequence"/>
</dbReference>
<gene>
    <name evidence="1" type="ORF">EDD29_6278</name>
</gene>
<organism evidence="1 2">
    <name type="scientific">Actinocorallia herbida</name>
    <dbReference type="NCBI Taxonomy" id="58109"/>
    <lineage>
        <taxon>Bacteria</taxon>
        <taxon>Bacillati</taxon>
        <taxon>Actinomycetota</taxon>
        <taxon>Actinomycetes</taxon>
        <taxon>Streptosporangiales</taxon>
        <taxon>Thermomonosporaceae</taxon>
        <taxon>Actinocorallia</taxon>
    </lineage>
</organism>
<accession>A0A3N1D4Z7</accession>
<dbReference type="RefSeq" id="WP_123667822.1">
    <property type="nucleotide sequence ID" value="NZ_RJKE01000001.1"/>
</dbReference>
<keyword evidence="2" id="KW-1185">Reference proteome</keyword>